<dbReference type="AlphaFoldDB" id="A0A172UWC4"/>
<dbReference type="OrthoDB" id="4659043at2"/>
<feature type="transmembrane region" description="Helical" evidence="1">
    <location>
        <begin position="257"/>
        <end position="276"/>
    </location>
</feature>
<keyword evidence="1" id="KW-0472">Membrane</keyword>
<evidence type="ECO:0000313" key="2">
    <source>
        <dbReference type="EMBL" id="ANE83280.1"/>
    </source>
</evidence>
<name>A0A172UWC4_9MYCO</name>
<feature type="transmembrane region" description="Helical" evidence="1">
    <location>
        <begin position="187"/>
        <end position="208"/>
    </location>
</feature>
<proteinExistence type="predicted"/>
<feature type="transmembrane region" description="Helical" evidence="1">
    <location>
        <begin position="12"/>
        <end position="29"/>
    </location>
</feature>
<organism evidence="2 3">
    <name type="scientific">Mycobacterium adipatum</name>
    <dbReference type="NCBI Taxonomy" id="1682113"/>
    <lineage>
        <taxon>Bacteria</taxon>
        <taxon>Bacillati</taxon>
        <taxon>Actinomycetota</taxon>
        <taxon>Actinomycetes</taxon>
        <taxon>Mycobacteriales</taxon>
        <taxon>Mycobacteriaceae</taxon>
        <taxon>Mycobacterium</taxon>
    </lineage>
</organism>
<feature type="transmembrane region" description="Helical" evidence="1">
    <location>
        <begin position="214"/>
        <end position="236"/>
    </location>
</feature>
<feature type="transmembrane region" description="Helical" evidence="1">
    <location>
        <begin position="137"/>
        <end position="156"/>
    </location>
</feature>
<dbReference type="KEGG" id="madi:A7U43_25690"/>
<accession>A0A172UWC4</accession>
<keyword evidence="1" id="KW-0812">Transmembrane</keyword>
<feature type="transmembrane region" description="Helical" evidence="1">
    <location>
        <begin position="162"/>
        <end position="180"/>
    </location>
</feature>
<protein>
    <submittedName>
        <fullName evidence="2">Uncharacterized protein</fullName>
    </submittedName>
</protein>
<evidence type="ECO:0000256" key="1">
    <source>
        <dbReference type="SAM" id="Phobius"/>
    </source>
</evidence>
<evidence type="ECO:0000313" key="3">
    <source>
        <dbReference type="Proteomes" id="UP000077143"/>
    </source>
</evidence>
<keyword evidence="1" id="KW-1133">Transmembrane helix</keyword>
<sequence>MERYYELPPAVRLSLRWVLIAAGTAVAFGDSIVDIAYTASLGVIGGYVWVVPAAAILAAIGVARRDRTELPIHDRQTDIIVGVMGFGLAILIKAVLIERFVGYFHLLRLDLLAMWLFVVSSAVVLFGLRPVIRFRHVWGLLLMVFSLPYYLLVVLLGGGKVAAGAVTLAIAGAGAGIAVGRTVRRGVIGGILAWIVGFALLFVISRTLPDAPVLVYQEIPVLAAITLVGVVMYLQARRGQPKTVFDRKVAPLAAKQVWSAVPLFLAVTVVLAFQPLPAAGIDSVVGRSAPGVLRLGQPLAAPPGWNALAPKRYGGVSRFYGRGAVVVRQQMIAQQGDIRFDRFGRPRTVVVDSIVSERPATFNVFPSRVLYNLDQARVSAPRPLDLGYGVTGQLVSVVDDRLLVTWNAVEFTWGDMRLAQRVILSAVDNHEPEAPFPEPSTTMASTLQTLFTLLVRGNAVLDAREPAFKDGELLTLFARALVAEQFAVALS</sequence>
<gene>
    <name evidence="2" type="ORF">A7U43_25690</name>
</gene>
<dbReference type="EMBL" id="CP015596">
    <property type="protein sequence ID" value="ANE83280.1"/>
    <property type="molecule type" value="Genomic_DNA"/>
</dbReference>
<reference evidence="2 3" key="1">
    <citation type="submission" date="2016-05" db="EMBL/GenBank/DDBJ databases">
        <title>Complete genome sequence of a phthalic acid esters degrading Mycobacterium sp. YC-RL4.</title>
        <authorList>
            <person name="Ren L."/>
            <person name="Fan S."/>
            <person name="Ruth N."/>
            <person name="Jia Y."/>
            <person name="Wang J."/>
            <person name="Qiao C."/>
        </authorList>
    </citation>
    <scope>NUCLEOTIDE SEQUENCE [LARGE SCALE GENOMIC DNA]</scope>
    <source>
        <strain evidence="2 3">YC-RL4</strain>
    </source>
</reference>
<keyword evidence="3" id="KW-1185">Reference proteome</keyword>
<feature type="transmembrane region" description="Helical" evidence="1">
    <location>
        <begin position="35"/>
        <end position="58"/>
    </location>
</feature>
<feature type="transmembrane region" description="Helical" evidence="1">
    <location>
        <begin position="109"/>
        <end position="128"/>
    </location>
</feature>
<dbReference type="Proteomes" id="UP000077143">
    <property type="component" value="Chromosome"/>
</dbReference>
<feature type="transmembrane region" description="Helical" evidence="1">
    <location>
        <begin position="79"/>
        <end position="97"/>
    </location>
</feature>